<protein>
    <submittedName>
        <fullName evidence="1 2">Uncharacterized protein</fullName>
    </submittedName>
</protein>
<evidence type="ECO:0000313" key="3">
    <source>
        <dbReference type="Proteomes" id="UP000006727"/>
    </source>
</evidence>
<dbReference type="Proteomes" id="UP000006727">
    <property type="component" value="Chromosome 23"/>
</dbReference>
<dbReference type="EnsemblPlants" id="Pp3c23_3810V3.2">
    <property type="protein sequence ID" value="Pp3c23_3810V3.2"/>
    <property type="gene ID" value="Pp3c23_3810"/>
</dbReference>
<evidence type="ECO:0000313" key="1">
    <source>
        <dbReference type="EMBL" id="PNR28908.1"/>
    </source>
</evidence>
<dbReference type="EnsemblPlants" id="Pp3c23_3810V3.1">
    <property type="protein sequence ID" value="Pp3c23_3810V3.1"/>
    <property type="gene ID" value="Pp3c23_3810"/>
</dbReference>
<dbReference type="InParanoid" id="A0A2K1II16"/>
<proteinExistence type="predicted"/>
<reference evidence="1 3" key="1">
    <citation type="journal article" date="2008" name="Science">
        <title>The Physcomitrella genome reveals evolutionary insights into the conquest of land by plants.</title>
        <authorList>
            <person name="Rensing S."/>
            <person name="Lang D."/>
            <person name="Zimmer A."/>
            <person name="Terry A."/>
            <person name="Salamov A."/>
            <person name="Shapiro H."/>
            <person name="Nishiyama T."/>
            <person name="Perroud P.-F."/>
            <person name="Lindquist E."/>
            <person name="Kamisugi Y."/>
            <person name="Tanahashi T."/>
            <person name="Sakakibara K."/>
            <person name="Fujita T."/>
            <person name="Oishi K."/>
            <person name="Shin-I T."/>
            <person name="Kuroki Y."/>
            <person name="Toyoda A."/>
            <person name="Suzuki Y."/>
            <person name="Hashimoto A."/>
            <person name="Yamaguchi K."/>
            <person name="Sugano A."/>
            <person name="Kohara Y."/>
            <person name="Fujiyama A."/>
            <person name="Anterola A."/>
            <person name="Aoki S."/>
            <person name="Ashton N."/>
            <person name="Barbazuk W.B."/>
            <person name="Barker E."/>
            <person name="Bennetzen J."/>
            <person name="Bezanilla M."/>
            <person name="Blankenship R."/>
            <person name="Cho S.H."/>
            <person name="Dutcher S."/>
            <person name="Estelle M."/>
            <person name="Fawcett J.A."/>
            <person name="Gundlach H."/>
            <person name="Hanada K."/>
            <person name="Heyl A."/>
            <person name="Hicks K.A."/>
            <person name="Hugh J."/>
            <person name="Lohr M."/>
            <person name="Mayer K."/>
            <person name="Melkozernov A."/>
            <person name="Murata T."/>
            <person name="Nelson D."/>
            <person name="Pils B."/>
            <person name="Prigge M."/>
            <person name="Reiss B."/>
            <person name="Renner T."/>
            <person name="Rombauts S."/>
            <person name="Rushton P."/>
            <person name="Sanderfoot A."/>
            <person name="Schween G."/>
            <person name="Shiu S.-H."/>
            <person name="Stueber K."/>
            <person name="Theodoulou F.L."/>
            <person name="Tu H."/>
            <person name="Van de Peer Y."/>
            <person name="Verrier P.J."/>
            <person name="Waters E."/>
            <person name="Wood A."/>
            <person name="Yang L."/>
            <person name="Cove D."/>
            <person name="Cuming A."/>
            <person name="Hasebe M."/>
            <person name="Lucas S."/>
            <person name="Mishler D.B."/>
            <person name="Reski R."/>
            <person name="Grigoriev I."/>
            <person name="Quatrano R.S."/>
            <person name="Boore J.L."/>
        </authorList>
    </citation>
    <scope>NUCLEOTIDE SEQUENCE [LARGE SCALE GENOMIC DNA]</scope>
    <source>
        <strain evidence="2 3">cv. Gransden 2004</strain>
    </source>
</reference>
<reference evidence="1 3" key="2">
    <citation type="journal article" date="2018" name="Plant J.">
        <title>The Physcomitrella patens chromosome-scale assembly reveals moss genome structure and evolution.</title>
        <authorList>
            <person name="Lang D."/>
            <person name="Ullrich K.K."/>
            <person name="Murat F."/>
            <person name="Fuchs J."/>
            <person name="Jenkins J."/>
            <person name="Haas F.B."/>
            <person name="Piednoel M."/>
            <person name="Gundlach H."/>
            <person name="Van Bel M."/>
            <person name="Meyberg R."/>
            <person name="Vives C."/>
            <person name="Morata J."/>
            <person name="Symeonidi A."/>
            <person name="Hiss M."/>
            <person name="Muchero W."/>
            <person name="Kamisugi Y."/>
            <person name="Saleh O."/>
            <person name="Blanc G."/>
            <person name="Decker E.L."/>
            <person name="van Gessel N."/>
            <person name="Grimwood J."/>
            <person name="Hayes R.D."/>
            <person name="Graham S.W."/>
            <person name="Gunter L.E."/>
            <person name="McDaniel S.F."/>
            <person name="Hoernstein S.N.W."/>
            <person name="Larsson A."/>
            <person name="Li F.W."/>
            <person name="Perroud P.F."/>
            <person name="Phillips J."/>
            <person name="Ranjan P."/>
            <person name="Rokshar D.S."/>
            <person name="Rothfels C.J."/>
            <person name="Schneider L."/>
            <person name="Shu S."/>
            <person name="Stevenson D.W."/>
            <person name="Thummler F."/>
            <person name="Tillich M."/>
            <person name="Villarreal Aguilar J.C."/>
            <person name="Widiez T."/>
            <person name="Wong G.K."/>
            <person name="Wymore A."/>
            <person name="Zhang Y."/>
            <person name="Zimmer A.D."/>
            <person name="Quatrano R.S."/>
            <person name="Mayer K.F.X."/>
            <person name="Goodstein D."/>
            <person name="Casacuberta J.M."/>
            <person name="Vandepoele K."/>
            <person name="Reski R."/>
            <person name="Cuming A.C."/>
            <person name="Tuskan G.A."/>
            <person name="Maumus F."/>
            <person name="Salse J."/>
            <person name="Schmutz J."/>
            <person name="Rensing S.A."/>
        </authorList>
    </citation>
    <scope>NUCLEOTIDE SEQUENCE [LARGE SCALE GENOMIC DNA]</scope>
    <source>
        <strain evidence="2 3">cv. Gransden 2004</strain>
    </source>
</reference>
<organism evidence="1">
    <name type="scientific">Physcomitrium patens</name>
    <name type="common">Spreading-leaved earth moss</name>
    <name type="synonym">Physcomitrella patens</name>
    <dbReference type="NCBI Taxonomy" id="3218"/>
    <lineage>
        <taxon>Eukaryota</taxon>
        <taxon>Viridiplantae</taxon>
        <taxon>Streptophyta</taxon>
        <taxon>Embryophyta</taxon>
        <taxon>Bryophyta</taxon>
        <taxon>Bryophytina</taxon>
        <taxon>Bryopsida</taxon>
        <taxon>Funariidae</taxon>
        <taxon>Funariales</taxon>
        <taxon>Funariaceae</taxon>
        <taxon>Physcomitrium</taxon>
    </lineage>
</organism>
<gene>
    <name evidence="1" type="ORF">PHYPA_027600</name>
</gene>
<dbReference type="PaxDb" id="3218-PP1S16_62V6.1"/>
<name>A0A2K1II16_PHYPA</name>
<dbReference type="Gramene" id="Pp3c23_3810V3.2">
    <property type="protein sequence ID" value="Pp3c23_3810V3.2"/>
    <property type="gene ID" value="Pp3c23_3810"/>
</dbReference>
<reference evidence="2" key="3">
    <citation type="submission" date="2020-12" db="UniProtKB">
        <authorList>
            <consortium name="EnsemblPlants"/>
        </authorList>
    </citation>
    <scope>IDENTIFICATION</scope>
</reference>
<accession>A0A2K1II16</accession>
<evidence type="ECO:0000313" key="2">
    <source>
        <dbReference type="EnsemblPlants" id="Pp3c23_3810V3.1"/>
    </source>
</evidence>
<dbReference type="Gramene" id="Pp3c23_3810V3.1">
    <property type="protein sequence ID" value="Pp3c23_3810V3.1"/>
    <property type="gene ID" value="Pp3c23_3810"/>
</dbReference>
<dbReference type="AlphaFoldDB" id="A0A2K1II16"/>
<keyword evidence="3" id="KW-1185">Reference proteome</keyword>
<dbReference type="EMBL" id="ABEU02000023">
    <property type="protein sequence ID" value="PNR28908.1"/>
    <property type="molecule type" value="Genomic_DNA"/>
</dbReference>
<sequence length="51" mass="5249">MWESYTETGLVDVTTTVGKSPEGLAEMEALSEGGFGGGSGLQHPTLLCSCN</sequence>